<dbReference type="InterPro" id="IPR002213">
    <property type="entry name" value="UDP_glucos_trans"/>
</dbReference>
<accession>A0A026WEA1</accession>
<organism evidence="3 4">
    <name type="scientific">Ooceraea biroi</name>
    <name type="common">Clonal raider ant</name>
    <name type="synonym">Cerapachys biroi</name>
    <dbReference type="NCBI Taxonomy" id="2015173"/>
    <lineage>
        <taxon>Eukaryota</taxon>
        <taxon>Metazoa</taxon>
        <taxon>Ecdysozoa</taxon>
        <taxon>Arthropoda</taxon>
        <taxon>Hexapoda</taxon>
        <taxon>Insecta</taxon>
        <taxon>Pterygota</taxon>
        <taxon>Neoptera</taxon>
        <taxon>Endopterygota</taxon>
        <taxon>Hymenoptera</taxon>
        <taxon>Apocrita</taxon>
        <taxon>Aculeata</taxon>
        <taxon>Formicoidea</taxon>
        <taxon>Formicidae</taxon>
        <taxon>Dorylinae</taxon>
        <taxon>Ooceraea</taxon>
    </lineage>
</organism>
<sequence length="73" mass="8428">MKQLSNEYRDRSLPPLDLVIWSIEYVVRNPNGNLASPIRSQSWMEKNLIDVYAILFLALVVKLLFAFCTENAV</sequence>
<dbReference type="GO" id="GO:0008194">
    <property type="term" value="F:UDP-glycosyltransferase activity"/>
    <property type="evidence" value="ECO:0007669"/>
    <property type="project" value="InterPro"/>
</dbReference>
<keyword evidence="2" id="KW-0472">Membrane</keyword>
<evidence type="ECO:0000313" key="3">
    <source>
        <dbReference type="EMBL" id="EZA54258.1"/>
    </source>
</evidence>
<keyword evidence="2" id="KW-1133">Transmembrane helix</keyword>
<keyword evidence="2" id="KW-0812">Transmembrane</keyword>
<evidence type="ECO:0000256" key="2">
    <source>
        <dbReference type="SAM" id="Phobius"/>
    </source>
</evidence>
<dbReference type="Pfam" id="PF00201">
    <property type="entry name" value="UDPGT"/>
    <property type="match status" value="1"/>
</dbReference>
<evidence type="ECO:0000256" key="1">
    <source>
        <dbReference type="ARBA" id="ARBA00022679"/>
    </source>
</evidence>
<dbReference type="EMBL" id="KK107259">
    <property type="protein sequence ID" value="EZA54258.1"/>
    <property type="molecule type" value="Genomic_DNA"/>
</dbReference>
<dbReference type="AlphaFoldDB" id="A0A026WEA1"/>
<protein>
    <submittedName>
        <fullName evidence="3">Uncharacterized protein</fullName>
    </submittedName>
</protein>
<gene>
    <name evidence="3" type="ORF">X777_06192</name>
</gene>
<reference evidence="3 4" key="1">
    <citation type="journal article" date="2014" name="Curr. Biol.">
        <title>The genome of the clonal raider ant Cerapachys biroi.</title>
        <authorList>
            <person name="Oxley P.R."/>
            <person name="Ji L."/>
            <person name="Fetter-Pruneda I."/>
            <person name="McKenzie S.K."/>
            <person name="Li C."/>
            <person name="Hu H."/>
            <person name="Zhang G."/>
            <person name="Kronauer D.J."/>
        </authorList>
    </citation>
    <scope>NUCLEOTIDE SEQUENCE [LARGE SCALE GENOMIC DNA]</scope>
</reference>
<keyword evidence="1" id="KW-0808">Transferase</keyword>
<evidence type="ECO:0000313" key="4">
    <source>
        <dbReference type="Proteomes" id="UP000053097"/>
    </source>
</evidence>
<name>A0A026WEA1_OOCBI</name>
<keyword evidence="4" id="KW-1185">Reference proteome</keyword>
<feature type="transmembrane region" description="Helical" evidence="2">
    <location>
        <begin position="48"/>
        <end position="67"/>
    </location>
</feature>
<proteinExistence type="predicted"/>
<dbReference type="Proteomes" id="UP000053097">
    <property type="component" value="Unassembled WGS sequence"/>
</dbReference>